<dbReference type="EMBL" id="CM032181">
    <property type="protein sequence ID" value="KAG7100232.1"/>
    <property type="molecule type" value="Genomic_DNA"/>
</dbReference>
<evidence type="ECO:0000313" key="2">
    <source>
        <dbReference type="Proteomes" id="UP001049176"/>
    </source>
</evidence>
<protein>
    <submittedName>
        <fullName evidence="1">Uncharacterized protein</fullName>
    </submittedName>
</protein>
<dbReference type="AlphaFoldDB" id="A0A9P7V4T2"/>
<dbReference type="RefSeq" id="XP_043016702.1">
    <property type="nucleotide sequence ID" value="XM_043147988.1"/>
</dbReference>
<dbReference type="KEGG" id="more:E1B28_002006"/>
<organism evidence="1 2">
    <name type="scientific">Marasmius oreades</name>
    <name type="common">fairy-ring Marasmius</name>
    <dbReference type="NCBI Taxonomy" id="181124"/>
    <lineage>
        <taxon>Eukaryota</taxon>
        <taxon>Fungi</taxon>
        <taxon>Dikarya</taxon>
        <taxon>Basidiomycota</taxon>
        <taxon>Agaricomycotina</taxon>
        <taxon>Agaricomycetes</taxon>
        <taxon>Agaricomycetidae</taxon>
        <taxon>Agaricales</taxon>
        <taxon>Marasmiineae</taxon>
        <taxon>Marasmiaceae</taxon>
        <taxon>Marasmius</taxon>
    </lineage>
</organism>
<keyword evidence="2" id="KW-1185">Reference proteome</keyword>
<name>A0A9P7V4T2_9AGAR</name>
<dbReference type="GeneID" id="66071082"/>
<gene>
    <name evidence="1" type="ORF">E1B28_002006</name>
</gene>
<sequence>MSLLIRFLADPFAFRTMVFCTSSLPYLLASFQTVKDSILAVGPGRRTLNLPPVEGLFQTIGAPR</sequence>
<dbReference type="Proteomes" id="UP001049176">
    <property type="component" value="Chromosome 1"/>
</dbReference>
<reference evidence="1" key="1">
    <citation type="journal article" date="2021" name="Genome Biol. Evol.">
        <title>The assembled and annotated genome of the fairy-ring fungus Marasmius oreades.</title>
        <authorList>
            <person name="Hiltunen M."/>
            <person name="Ament-Velasquez S.L."/>
            <person name="Johannesson H."/>
        </authorList>
    </citation>
    <scope>NUCLEOTIDE SEQUENCE</scope>
    <source>
        <strain evidence="1">03SP1</strain>
    </source>
</reference>
<comment type="caution">
    <text evidence="1">The sequence shown here is derived from an EMBL/GenBank/DDBJ whole genome shotgun (WGS) entry which is preliminary data.</text>
</comment>
<accession>A0A9P7V4T2</accession>
<evidence type="ECO:0000313" key="1">
    <source>
        <dbReference type="EMBL" id="KAG7100232.1"/>
    </source>
</evidence>
<proteinExistence type="predicted"/>